<name>A0A383CF84_9ZZZZ</name>
<feature type="non-terminal residue" evidence="1">
    <location>
        <position position="151"/>
    </location>
</feature>
<sequence>MGFLEELGDVQFLRTPGQAVATFSAVGGKGSREPVAFSFQNIVAVSPILDHIITDQQIMESEDFGNIDILWAGETLVTKGALIAHIPEGGIHLSLYFREFFRKGFFILQYGQVLFKVFRLVHAHTKGCDLQMAEAETAVELDGGQGVAEFL</sequence>
<proteinExistence type="predicted"/>
<gene>
    <name evidence="1" type="ORF">METZ01_LOCUS483648</name>
</gene>
<organism evidence="1">
    <name type="scientific">marine metagenome</name>
    <dbReference type="NCBI Taxonomy" id="408172"/>
    <lineage>
        <taxon>unclassified sequences</taxon>
        <taxon>metagenomes</taxon>
        <taxon>ecological metagenomes</taxon>
    </lineage>
</organism>
<protein>
    <submittedName>
        <fullName evidence="1">Uncharacterized protein</fullName>
    </submittedName>
</protein>
<accession>A0A383CF84</accession>
<evidence type="ECO:0000313" key="1">
    <source>
        <dbReference type="EMBL" id="SVE30794.1"/>
    </source>
</evidence>
<dbReference type="EMBL" id="UINC01208315">
    <property type="protein sequence ID" value="SVE30794.1"/>
    <property type="molecule type" value="Genomic_DNA"/>
</dbReference>
<reference evidence="1" key="1">
    <citation type="submission" date="2018-05" db="EMBL/GenBank/DDBJ databases">
        <authorList>
            <person name="Lanie J.A."/>
            <person name="Ng W.-L."/>
            <person name="Kazmierczak K.M."/>
            <person name="Andrzejewski T.M."/>
            <person name="Davidsen T.M."/>
            <person name="Wayne K.J."/>
            <person name="Tettelin H."/>
            <person name="Glass J.I."/>
            <person name="Rusch D."/>
            <person name="Podicherti R."/>
            <person name="Tsui H.-C.T."/>
            <person name="Winkler M.E."/>
        </authorList>
    </citation>
    <scope>NUCLEOTIDE SEQUENCE</scope>
</reference>
<dbReference type="AlphaFoldDB" id="A0A383CF84"/>